<protein>
    <recommendedName>
        <fullName evidence="8">RCK N-terminal domain-containing protein</fullName>
    </recommendedName>
</protein>
<dbReference type="InterPro" id="IPR003148">
    <property type="entry name" value="RCK_N"/>
</dbReference>
<dbReference type="GO" id="GO:0006813">
    <property type="term" value="P:potassium ion transport"/>
    <property type="evidence" value="ECO:0007669"/>
    <property type="project" value="InterPro"/>
</dbReference>
<dbReference type="InterPro" id="IPR036291">
    <property type="entry name" value="NAD(P)-bd_dom_sf"/>
</dbReference>
<keyword evidence="3" id="KW-0813">Transport</keyword>
<feature type="transmembrane region" description="Helical" evidence="7">
    <location>
        <begin position="118"/>
        <end position="137"/>
    </location>
</feature>
<reference evidence="9 10" key="1">
    <citation type="journal article" date="2016" name="Nat. Commun.">
        <title>Thousands of microbial genomes shed light on interconnected biogeochemical processes in an aquifer system.</title>
        <authorList>
            <person name="Anantharaman K."/>
            <person name="Brown C.T."/>
            <person name="Hug L.A."/>
            <person name="Sharon I."/>
            <person name="Castelle C.J."/>
            <person name="Probst A.J."/>
            <person name="Thomas B.C."/>
            <person name="Singh A."/>
            <person name="Wilkins M.J."/>
            <person name="Karaoz U."/>
            <person name="Brodie E.L."/>
            <person name="Williams K.H."/>
            <person name="Hubbard S.S."/>
            <person name="Banfield J.F."/>
        </authorList>
    </citation>
    <scope>NUCLEOTIDE SEQUENCE [LARGE SCALE GENOMIC DNA]</scope>
</reference>
<feature type="transmembrane region" description="Helical" evidence="7">
    <location>
        <begin position="241"/>
        <end position="261"/>
    </location>
</feature>
<dbReference type="Pfam" id="PF02254">
    <property type="entry name" value="TrkA_N"/>
    <property type="match status" value="1"/>
</dbReference>
<dbReference type="Gene3D" id="3.40.50.720">
    <property type="entry name" value="NAD(P)-binding Rossmann-like Domain"/>
    <property type="match status" value="1"/>
</dbReference>
<keyword evidence="4 7" id="KW-0812">Transmembrane</keyword>
<proteinExistence type="inferred from homology"/>
<evidence type="ECO:0000256" key="3">
    <source>
        <dbReference type="ARBA" id="ARBA00022448"/>
    </source>
</evidence>
<dbReference type="PANTHER" id="PTHR42751">
    <property type="entry name" value="SODIUM/HYDROGEN EXCHANGER FAMILY/TRKA DOMAIN PROTEIN"/>
    <property type="match status" value="1"/>
</dbReference>
<dbReference type="Gene3D" id="1.20.1530.20">
    <property type="match status" value="1"/>
</dbReference>
<evidence type="ECO:0000259" key="8">
    <source>
        <dbReference type="PROSITE" id="PS51201"/>
    </source>
</evidence>
<keyword evidence="5 7" id="KW-1133">Transmembrane helix</keyword>
<dbReference type="PANTHER" id="PTHR42751:SF3">
    <property type="entry name" value="SODIUM_GLUTAMATE SYMPORTER"/>
    <property type="match status" value="1"/>
</dbReference>
<dbReference type="Pfam" id="PF00999">
    <property type="entry name" value="Na_H_Exchanger"/>
    <property type="match status" value="1"/>
</dbReference>
<dbReference type="PROSITE" id="PS51201">
    <property type="entry name" value="RCK_N"/>
    <property type="match status" value="1"/>
</dbReference>
<evidence type="ECO:0000256" key="4">
    <source>
        <dbReference type="ARBA" id="ARBA00022692"/>
    </source>
</evidence>
<feature type="transmembrane region" description="Helical" evidence="7">
    <location>
        <begin position="298"/>
        <end position="322"/>
    </location>
</feature>
<evidence type="ECO:0000256" key="2">
    <source>
        <dbReference type="ARBA" id="ARBA00005551"/>
    </source>
</evidence>
<dbReference type="Proteomes" id="UP000178319">
    <property type="component" value="Unassembled WGS sequence"/>
</dbReference>
<keyword evidence="6 7" id="KW-0472">Membrane</keyword>
<dbReference type="EMBL" id="MHBZ01000027">
    <property type="protein sequence ID" value="OGY10915.1"/>
    <property type="molecule type" value="Genomic_DNA"/>
</dbReference>
<evidence type="ECO:0000313" key="10">
    <source>
        <dbReference type="Proteomes" id="UP000178319"/>
    </source>
</evidence>
<feature type="transmembrane region" description="Helical" evidence="7">
    <location>
        <begin position="219"/>
        <end position="235"/>
    </location>
</feature>
<evidence type="ECO:0000313" key="9">
    <source>
        <dbReference type="EMBL" id="OGY10915.1"/>
    </source>
</evidence>
<gene>
    <name evidence="9" type="ORF">A3D26_01775</name>
</gene>
<feature type="transmembrane region" description="Helical" evidence="7">
    <location>
        <begin position="149"/>
        <end position="171"/>
    </location>
</feature>
<sequence>MQNGNLLYIQLAGVLGLSSLFGYLVRFLKLPLIVAYLLVGVVFSLSGLLGIVHSEVLIAFSEIGIAMVLFFIGMGMDVRELKALGRPLIITSFVQIALSVSLGWGIGRLMGFGPVESGFIGLTLAFSSTIVVVKLLIEKRDMSSLYGKLSIGILLIEDLVALGVLMAMTVGSSFAHAGFQESFPVLAIIFKGTALLLLTFVLSRYILRRIFRAVATSPELLFLTALSWCFVYVAISLLLGFSVVIGAFLAGLALASSPFYYEIQGKVKPLRDFFVMLFFVYLGSQVVVSQIVSVVPLIVFLVVYAVLVKPLIFATVLGGLGFRKHTVFQTATNLSQVSEFSLIIMVIGVRVGYVSSATLTAVAVTVVLSVLVSSILIANSRKVYKKSGWFLNFFERKGFTHQLEMKQKLDGLTDHVIVVGAHRMGGEIVRFLQREKIPFMVLDFNPRVIQNLVNEGILAIYGDVGDPEIVEFLNLDRARFVISTVPNFEDNLIFLKEIRRQKVEAYTILRAASPEDAKRLYKMHADYVVLPELVSGEYVVGVLKDHWGDSEFFRSRADVELKRLFRNKFVLL</sequence>
<comment type="caution">
    <text evidence="9">The sequence shown here is derived from an EMBL/GenBank/DDBJ whole genome shotgun (WGS) entry which is preliminary data.</text>
</comment>
<feature type="transmembrane region" description="Helical" evidence="7">
    <location>
        <begin position="88"/>
        <end position="106"/>
    </location>
</feature>
<evidence type="ECO:0000256" key="1">
    <source>
        <dbReference type="ARBA" id="ARBA00004141"/>
    </source>
</evidence>
<evidence type="ECO:0000256" key="6">
    <source>
        <dbReference type="ARBA" id="ARBA00023136"/>
    </source>
</evidence>
<evidence type="ECO:0000256" key="5">
    <source>
        <dbReference type="ARBA" id="ARBA00022989"/>
    </source>
</evidence>
<organism evidence="9 10">
    <name type="scientific">Candidatus Blackburnbacteria bacterium RIFCSPHIGHO2_02_FULL_44_20</name>
    <dbReference type="NCBI Taxonomy" id="1797516"/>
    <lineage>
        <taxon>Bacteria</taxon>
        <taxon>Candidatus Blackburniibacteriota</taxon>
    </lineage>
</organism>
<dbReference type="GO" id="GO:0016020">
    <property type="term" value="C:membrane"/>
    <property type="evidence" value="ECO:0007669"/>
    <property type="project" value="UniProtKB-SubCell"/>
</dbReference>
<feature type="transmembrane region" description="Helical" evidence="7">
    <location>
        <begin position="6"/>
        <end position="25"/>
    </location>
</feature>
<dbReference type="STRING" id="1797516.A3D26_01775"/>
<dbReference type="InterPro" id="IPR006153">
    <property type="entry name" value="Cation/H_exchanger_TM"/>
</dbReference>
<feature type="transmembrane region" description="Helical" evidence="7">
    <location>
        <begin position="57"/>
        <end position="76"/>
    </location>
</feature>
<comment type="similarity">
    <text evidence="2">Belongs to the monovalent cation:proton antiporter 2 (CPA2) transporter (TC 2.A.37) family.</text>
</comment>
<feature type="transmembrane region" description="Helical" evidence="7">
    <location>
        <begin position="273"/>
        <end position="292"/>
    </location>
</feature>
<dbReference type="AlphaFoldDB" id="A0A1G1V673"/>
<feature type="transmembrane region" description="Helical" evidence="7">
    <location>
        <begin position="359"/>
        <end position="378"/>
    </location>
</feature>
<dbReference type="SUPFAM" id="SSF51735">
    <property type="entry name" value="NAD(P)-binding Rossmann-fold domains"/>
    <property type="match status" value="1"/>
</dbReference>
<feature type="transmembrane region" description="Helical" evidence="7">
    <location>
        <begin position="183"/>
        <end position="207"/>
    </location>
</feature>
<comment type="subcellular location">
    <subcellularLocation>
        <location evidence="1">Membrane</location>
        <topology evidence="1">Multi-pass membrane protein</topology>
    </subcellularLocation>
</comment>
<feature type="transmembrane region" description="Helical" evidence="7">
    <location>
        <begin position="334"/>
        <end position="353"/>
    </location>
</feature>
<evidence type="ECO:0000256" key="7">
    <source>
        <dbReference type="SAM" id="Phobius"/>
    </source>
</evidence>
<dbReference type="GO" id="GO:0015297">
    <property type="term" value="F:antiporter activity"/>
    <property type="evidence" value="ECO:0007669"/>
    <property type="project" value="InterPro"/>
</dbReference>
<dbReference type="GO" id="GO:1902600">
    <property type="term" value="P:proton transmembrane transport"/>
    <property type="evidence" value="ECO:0007669"/>
    <property type="project" value="InterPro"/>
</dbReference>
<feature type="transmembrane region" description="Helical" evidence="7">
    <location>
        <begin position="32"/>
        <end position="51"/>
    </location>
</feature>
<dbReference type="InterPro" id="IPR038770">
    <property type="entry name" value="Na+/solute_symporter_sf"/>
</dbReference>
<feature type="domain" description="RCK N-terminal" evidence="8">
    <location>
        <begin position="413"/>
        <end position="529"/>
    </location>
</feature>
<accession>A0A1G1V673</accession>
<name>A0A1G1V673_9BACT</name>